<dbReference type="Proteomes" id="UP000187209">
    <property type="component" value="Unassembled WGS sequence"/>
</dbReference>
<dbReference type="EMBL" id="MPUH01000938">
    <property type="protein sequence ID" value="OMJ72008.1"/>
    <property type="molecule type" value="Genomic_DNA"/>
</dbReference>
<keyword evidence="3" id="KW-1185">Reference proteome</keyword>
<accession>A0A1R2B5F3</accession>
<reference evidence="2 3" key="1">
    <citation type="submission" date="2016-11" db="EMBL/GenBank/DDBJ databases">
        <title>The macronuclear genome of Stentor coeruleus: a giant cell with tiny introns.</title>
        <authorList>
            <person name="Slabodnick M."/>
            <person name="Ruby J.G."/>
            <person name="Reiff S.B."/>
            <person name="Swart E.C."/>
            <person name="Gosai S."/>
            <person name="Prabakaran S."/>
            <person name="Witkowska E."/>
            <person name="Larue G.E."/>
            <person name="Fisher S."/>
            <person name="Freeman R.M."/>
            <person name="Gunawardena J."/>
            <person name="Chu W."/>
            <person name="Stover N.A."/>
            <person name="Gregory B.D."/>
            <person name="Nowacki M."/>
            <person name="Derisi J."/>
            <person name="Roy S.W."/>
            <person name="Marshall W.F."/>
            <person name="Sood P."/>
        </authorList>
    </citation>
    <scope>NUCLEOTIDE SEQUENCE [LARGE SCALE GENOMIC DNA]</scope>
    <source>
        <strain evidence="2">WM001</strain>
    </source>
</reference>
<evidence type="ECO:0000256" key="1">
    <source>
        <dbReference type="SAM" id="MobiDB-lite"/>
    </source>
</evidence>
<gene>
    <name evidence="2" type="ORF">SteCoe_29652</name>
</gene>
<evidence type="ECO:0000313" key="3">
    <source>
        <dbReference type="Proteomes" id="UP000187209"/>
    </source>
</evidence>
<feature type="region of interest" description="Disordered" evidence="1">
    <location>
        <begin position="9"/>
        <end position="30"/>
    </location>
</feature>
<protein>
    <submittedName>
        <fullName evidence="2">Uncharacterized protein</fullName>
    </submittedName>
</protein>
<dbReference type="AlphaFoldDB" id="A0A1R2B5F3"/>
<proteinExistence type="predicted"/>
<organism evidence="2 3">
    <name type="scientific">Stentor coeruleus</name>
    <dbReference type="NCBI Taxonomy" id="5963"/>
    <lineage>
        <taxon>Eukaryota</taxon>
        <taxon>Sar</taxon>
        <taxon>Alveolata</taxon>
        <taxon>Ciliophora</taxon>
        <taxon>Postciliodesmatophora</taxon>
        <taxon>Heterotrichea</taxon>
        <taxon>Heterotrichida</taxon>
        <taxon>Stentoridae</taxon>
        <taxon>Stentor</taxon>
    </lineage>
</organism>
<comment type="caution">
    <text evidence="2">The sequence shown here is derived from an EMBL/GenBank/DDBJ whole genome shotgun (WGS) entry which is preliminary data.</text>
</comment>
<name>A0A1R2B5F3_9CILI</name>
<sequence length="388" mass="44650">MLSRLCRAYSRVPRDRSSNASEESNAGNPERTLTVLKDETNYTLDKISKVIRGYFFLFTSNKNQEVKHHWANDPIVVESIKKITPLIPTMSPDHILLLISNLSILRVKDQEIWTSLESAFINTAHKSAYPENLPSMSVSFANAGRKNSELWFLIEEKIMTEVYPEHQFNARGVSDLFKAFGESRYGSEKFYEKLKENALATIDAMTAIDLMKILNVHSLLRAINPDFLEVLLSKSLEIITNFGTPYKYNLLESTIILGGKDKYLDIFEKSVLEVMSQIRFVNFAVLSGAYGRLDSSKKNENRKNFMVVLEQEYCKKRDTMLKTSRANSIFREVRIFWGFSKFDLCSNQEVWKAFLKDFAGINKEDLTDSMKNVVEELEIYGKEKNLIS</sequence>
<evidence type="ECO:0000313" key="2">
    <source>
        <dbReference type="EMBL" id="OMJ72008.1"/>
    </source>
</evidence>